<feature type="signal peptide" evidence="11">
    <location>
        <begin position="1"/>
        <end position="36"/>
    </location>
</feature>
<evidence type="ECO:0000259" key="13">
    <source>
        <dbReference type="PROSITE" id="PS50939"/>
    </source>
</evidence>
<evidence type="ECO:0000256" key="1">
    <source>
        <dbReference type="ARBA" id="ARBA00004370"/>
    </source>
</evidence>
<evidence type="ECO:0000256" key="11">
    <source>
        <dbReference type="SAM" id="SignalP"/>
    </source>
</evidence>
<keyword evidence="9" id="KW-0479">Metal-binding</keyword>
<evidence type="ECO:0000313" key="15">
    <source>
        <dbReference type="Proteomes" id="UP001633002"/>
    </source>
</evidence>
<dbReference type="EMBL" id="JBJQOH010000007">
    <property type="protein sequence ID" value="KAL3678775.1"/>
    <property type="molecule type" value="Genomic_DNA"/>
</dbReference>
<dbReference type="InterPro" id="IPR017214">
    <property type="entry name" value="UCP037471"/>
</dbReference>
<evidence type="ECO:0000256" key="10">
    <source>
        <dbReference type="SAM" id="Phobius"/>
    </source>
</evidence>
<comment type="subcellular location">
    <subcellularLocation>
        <location evidence="1">Membrane</location>
    </subcellularLocation>
</comment>
<keyword evidence="2 8" id="KW-0813">Transport</keyword>
<name>A0ABD3GL62_9MARC</name>
<comment type="caution">
    <text evidence="14">The sequence shown here is derived from an EMBL/GenBank/DDBJ whole genome shotgun (WGS) entry which is preliminary data.</text>
</comment>
<feature type="transmembrane region" description="Helical" evidence="10">
    <location>
        <begin position="291"/>
        <end position="309"/>
    </location>
</feature>
<dbReference type="InterPro" id="IPR045266">
    <property type="entry name" value="DOH_DOMON"/>
</dbReference>
<gene>
    <name evidence="14" type="ORF">R1sor_021731</name>
</gene>
<dbReference type="InterPro" id="IPR006593">
    <property type="entry name" value="Cyt_b561/ferric_Rdtase_TM"/>
</dbReference>
<feature type="transmembrane region" description="Helical" evidence="10">
    <location>
        <begin position="251"/>
        <end position="271"/>
    </location>
</feature>
<keyword evidence="4 11" id="KW-0732">Signal</keyword>
<proteinExistence type="predicted"/>
<sequence>MGLLQDVRRLQKSLCGVKSGLLFLVLLMVVSSSAQTDPCTTNAAVPSDVKINFSTNECHFAWSQQNFVVRYADNATTLSMVVSVNRANRWYAIGFNKNSAMIGASALVAWVDPTSTEPQIKQYYLGGKTPVTVKVDSQIKFSQTPQAFVTTDTLYMAFQIDKAASIGVSLDNQLYAFGLAGQLPNSKTNQFTQHQLMTSVKFNYVAGTTTSTYSDPTTLRRSHGVINIFGWGILLPVGAIVARYCKPWDPAWFYIHVSLQVLGYILVLVALVLGNSLAGIVQDVDFGTHRALGIFVFVLATLQLTALLLRPKKDAKVRRYWNFYHHWAGRTALVLAAVNVYLGIDAANGGKKWTGSYSLVLAIEVVVIIVLEVLSCINRSGDDDSGLQLGGNFHSNYNSGAPPSYRGQV</sequence>
<evidence type="ECO:0000256" key="3">
    <source>
        <dbReference type="ARBA" id="ARBA00022692"/>
    </source>
</evidence>
<evidence type="ECO:0000259" key="12">
    <source>
        <dbReference type="PROSITE" id="PS50836"/>
    </source>
</evidence>
<dbReference type="CDD" id="cd08760">
    <property type="entry name" value="Cyt_b561_FRRS1_like"/>
    <property type="match status" value="1"/>
</dbReference>
<feature type="binding site" description="axial binding residue" evidence="9">
    <location>
        <position position="256"/>
    </location>
    <ligand>
        <name>heme b</name>
        <dbReference type="ChEBI" id="CHEBI:60344"/>
        <label>1</label>
    </ligand>
    <ligandPart>
        <name>Fe</name>
        <dbReference type="ChEBI" id="CHEBI:18248"/>
    </ligandPart>
</feature>
<keyword evidence="7 8" id="KW-0472">Membrane</keyword>
<keyword evidence="5 8" id="KW-0249">Electron transport</keyword>
<organism evidence="14 15">
    <name type="scientific">Riccia sorocarpa</name>
    <dbReference type="NCBI Taxonomy" id="122646"/>
    <lineage>
        <taxon>Eukaryota</taxon>
        <taxon>Viridiplantae</taxon>
        <taxon>Streptophyta</taxon>
        <taxon>Embryophyta</taxon>
        <taxon>Marchantiophyta</taxon>
        <taxon>Marchantiopsida</taxon>
        <taxon>Marchantiidae</taxon>
        <taxon>Marchantiales</taxon>
        <taxon>Ricciaceae</taxon>
        <taxon>Riccia</taxon>
    </lineage>
</organism>
<feature type="binding site" description="axial binding residue" evidence="9">
    <location>
        <position position="325"/>
    </location>
    <ligand>
        <name>heme b</name>
        <dbReference type="ChEBI" id="CHEBI:60344"/>
        <label>1</label>
    </ligand>
    <ligandPart>
        <name>Fe</name>
        <dbReference type="ChEBI" id="CHEBI:18248"/>
    </ligandPart>
</feature>
<keyword evidence="15" id="KW-1185">Reference proteome</keyword>
<keyword evidence="3 10" id="KW-0812">Transmembrane</keyword>
<dbReference type="PROSITE" id="PS50939">
    <property type="entry name" value="CYTOCHROME_B561"/>
    <property type="match status" value="1"/>
</dbReference>
<feature type="binding site" description="axial binding residue" evidence="9">
    <location>
        <position position="223"/>
    </location>
    <ligand>
        <name>heme b</name>
        <dbReference type="ChEBI" id="CHEBI:60344"/>
        <label>1</label>
    </ligand>
    <ligandPart>
        <name>Fe</name>
        <dbReference type="ChEBI" id="CHEBI:18248"/>
    </ligandPart>
</feature>
<dbReference type="Pfam" id="PF03188">
    <property type="entry name" value="Cytochrom_B561"/>
    <property type="match status" value="1"/>
</dbReference>
<evidence type="ECO:0000256" key="4">
    <source>
        <dbReference type="ARBA" id="ARBA00022729"/>
    </source>
</evidence>
<keyword evidence="9" id="KW-0408">Iron</keyword>
<dbReference type="Proteomes" id="UP001633002">
    <property type="component" value="Unassembled WGS sequence"/>
</dbReference>
<evidence type="ECO:0000256" key="6">
    <source>
        <dbReference type="ARBA" id="ARBA00022989"/>
    </source>
</evidence>
<comment type="cofactor">
    <cofactor evidence="8">
        <name>heme b</name>
        <dbReference type="ChEBI" id="CHEBI:60344"/>
    </cofactor>
    <text evidence="8">Binds 2 heme b groups non-covalently.</text>
</comment>
<dbReference type="AlphaFoldDB" id="A0ABD3GL62"/>
<dbReference type="GO" id="GO:0016020">
    <property type="term" value="C:membrane"/>
    <property type="evidence" value="ECO:0007669"/>
    <property type="project" value="UniProtKB-SubCell"/>
</dbReference>
<evidence type="ECO:0000256" key="7">
    <source>
        <dbReference type="ARBA" id="ARBA00023136"/>
    </source>
</evidence>
<protein>
    <recommendedName>
        <fullName evidence="8">Cytochrome b561 and DOMON domain-containing protein</fullName>
    </recommendedName>
</protein>
<evidence type="ECO:0000256" key="9">
    <source>
        <dbReference type="PIRSR" id="PIRSR037471-1"/>
    </source>
</evidence>
<dbReference type="PIRSF" id="PIRSF037471">
    <property type="entry name" value="UCP037471"/>
    <property type="match status" value="1"/>
</dbReference>
<feature type="domain" description="Cytochrome b561" evidence="13">
    <location>
        <begin position="185"/>
        <end position="380"/>
    </location>
</feature>
<dbReference type="SMART" id="SM00664">
    <property type="entry name" value="DoH"/>
    <property type="match status" value="1"/>
</dbReference>
<feature type="transmembrane region" description="Helical" evidence="10">
    <location>
        <begin position="321"/>
        <end position="344"/>
    </location>
</feature>
<dbReference type="Pfam" id="PF03351">
    <property type="entry name" value="DOMON"/>
    <property type="match status" value="1"/>
</dbReference>
<dbReference type="InterPro" id="IPR005018">
    <property type="entry name" value="DOMON_domain"/>
</dbReference>
<keyword evidence="6 10" id="KW-1133">Transmembrane helix</keyword>
<dbReference type="PROSITE" id="PS50836">
    <property type="entry name" value="DOMON"/>
    <property type="match status" value="1"/>
</dbReference>
<dbReference type="PANTHER" id="PTHR23130">
    <property type="entry name" value="CYTOCHROME B561 AND DOMON DOMAIN-CONTAINING PROTEIN"/>
    <property type="match status" value="1"/>
</dbReference>
<reference evidence="14 15" key="1">
    <citation type="submission" date="2024-09" db="EMBL/GenBank/DDBJ databases">
        <title>Chromosome-scale assembly of Riccia sorocarpa.</title>
        <authorList>
            <person name="Paukszto L."/>
        </authorList>
    </citation>
    <scope>NUCLEOTIDE SEQUENCE [LARGE SCALE GENOMIC DNA]</scope>
    <source>
        <strain evidence="14">LP-2024</strain>
        <tissue evidence="14">Aerial parts of the thallus</tissue>
    </source>
</reference>
<dbReference type="PANTHER" id="PTHR23130:SF171">
    <property type="entry name" value="OS01G0895300 PROTEIN"/>
    <property type="match status" value="1"/>
</dbReference>
<feature type="transmembrane region" description="Helical" evidence="10">
    <location>
        <begin position="224"/>
        <end position="244"/>
    </location>
</feature>
<dbReference type="Gene3D" id="1.20.120.1770">
    <property type="match status" value="1"/>
</dbReference>
<accession>A0ABD3GL62</accession>
<feature type="binding site" description="axial binding residue" evidence="9">
    <location>
        <position position="289"/>
    </location>
    <ligand>
        <name>heme b</name>
        <dbReference type="ChEBI" id="CHEBI:60344"/>
        <label>1</label>
    </ligand>
    <ligandPart>
        <name>Fe</name>
        <dbReference type="ChEBI" id="CHEBI:18248"/>
    </ligandPart>
</feature>
<evidence type="ECO:0000256" key="8">
    <source>
        <dbReference type="PIRNR" id="PIRNR037471"/>
    </source>
</evidence>
<feature type="chain" id="PRO_5044819357" description="Cytochrome b561 and DOMON domain-containing protein" evidence="11">
    <location>
        <begin position="37"/>
        <end position="409"/>
    </location>
</feature>
<evidence type="ECO:0000256" key="2">
    <source>
        <dbReference type="ARBA" id="ARBA00022448"/>
    </source>
</evidence>
<feature type="domain" description="DOMON" evidence="12">
    <location>
        <begin position="65"/>
        <end position="178"/>
    </location>
</feature>
<evidence type="ECO:0000256" key="5">
    <source>
        <dbReference type="ARBA" id="ARBA00022982"/>
    </source>
</evidence>
<evidence type="ECO:0000313" key="14">
    <source>
        <dbReference type="EMBL" id="KAL3678775.1"/>
    </source>
</evidence>
<feature type="transmembrane region" description="Helical" evidence="10">
    <location>
        <begin position="356"/>
        <end position="377"/>
    </location>
</feature>
<dbReference type="CDD" id="cd09631">
    <property type="entry name" value="DOMON_DOH"/>
    <property type="match status" value="1"/>
</dbReference>
<dbReference type="SMART" id="SM00665">
    <property type="entry name" value="B561"/>
    <property type="match status" value="1"/>
</dbReference>